<dbReference type="Proteomes" id="UP000315628">
    <property type="component" value="Unassembled WGS sequence"/>
</dbReference>
<evidence type="ECO:0000313" key="2">
    <source>
        <dbReference type="EMBL" id="TWD13919.1"/>
    </source>
</evidence>
<evidence type="ECO:0000313" key="3">
    <source>
        <dbReference type="Proteomes" id="UP000315628"/>
    </source>
</evidence>
<comment type="caution">
    <text evidence="2">The sequence shown here is derived from an EMBL/GenBank/DDBJ whole genome shotgun (WGS) entry which is preliminary data.</text>
</comment>
<keyword evidence="3" id="KW-1185">Reference proteome</keyword>
<dbReference type="SUPFAM" id="SSF51197">
    <property type="entry name" value="Clavaminate synthase-like"/>
    <property type="match status" value="1"/>
</dbReference>
<feature type="region of interest" description="Disordered" evidence="1">
    <location>
        <begin position="1"/>
        <end position="21"/>
    </location>
</feature>
<proteinExistence type="predicted"/>
<accession>A0A560W8J8</accession>
<organism evidence="2 3">
    <name type="scientific">Marihabitans asiaticum</name>
    <dbReference type="NCBI Taxonomy" id="415218"/>
    <lineage>
        <taxon>Bacteria</taxon>
        <taxon>Bacillati</taxon>
        <taxon>Actinomycetota</taxon>
        <taxon>Actinomycetes</taxon>
        <taxon>Micrococcales</taxon>
        <taxon>Intrasporangiaceae</taxon>
        <taxon>Marihabitans</taxon>
    </lineage>
</organism>
<dbReference type="AlphaFoldDB" id="A0A560W8J8"/>
<dbReference type="Gene3D" id="2.60.120.650">
    <property type="entry name" value="Cupin"/>
    <property type="match status" value="1"/>
</dbReference>
<evidence type="ECO:0008006" key="4">
    <source>
        <dbReference type="Google" id="ProtNLM"/>
    </source>
</evidence>
<dbReference type="RefSeq" id="WP_170236294.1">
    <property type="nucleotide sequence ID" value="NZ_BAAAYT010000002.1"/>
</dbReference>
<reference evidence="2 3" key="1">
    <citation type="submission" date="2019-06" db="EMBL/GenBank/DDBJ databases">
        <title>Sequencing the genomes of 1000 actinobacteria strains.</title>
        <authorList>
            <person name="Klenk H.-P."/>
        </authorList>
    </citation>
    <scope>NUCLEOTIDE SEQUENCE [LARGE SCALE GENOMIC DNA]</scope>
    <source>
        <strain evidence="2 3">DSM 18935</strain>
    </source>
</reference>
<feature type="region of interest" description="Disordered" evidence="1">
    <location>
        <begin position="304"/>
        <end position="328"/>
    </location>
</feature>
<sequence length="328" mass="36316">MKKNRFEGSRVGHADGVSRKNEGKQLGTIEWGFDDISDWGRGPHRARHRLHEHPAFQPGALADLLDRVPRDIVHPYTMGSDPARTDQWRRGEVTHLSGAQLLEVVERGRLWLNIVDVGTHDPTIADLTRGLYAEITDLAPGFAPTSVKATLLIASPTAQVYYHADNQPNALWHLRGSKRLFVYPKGQRFITDEQLERIVAGVADEQLPYRPELDQHATVMDLEPGDVAWWPQNSPHRVVNLAGLNVSLSTEHRTAASTRRERITASNHALRRGMPALPPSSTDRGLATSGKIALGRVLRRAIRRTGAPGPPPTFEIDPSCDGGVRLTS</sequence>
<protein>
    <recommendedName>
        <fullName evidence="4">JmjC domain-containing protein</fullName>
    </recommendedName>
</protein>
<gene>
    <name evidence="2" type="ORF">FB557_2563</name>
</gene>
<dbReference type="EMBL" id="VIUW01000004">
    <property type="protein sequence ID" value="TWD13919.1"/>
    <property type="molecule type" value="Genomic_DNA"/>
</dbReference>
<evidence type="ECO:0000256" key="1">
    <source>
        <dbReference type="SAM" id="MobiDB-lite"/>
    </source>
</evidence>
<name>A0A560W8J8_9MICO</name>